<evidence type="ECO:0000313" key="2">
    <source>
        <dbReference type="Proteomes" id="UP000233249"/>
    </source>
</evidence>
<protein>
    <submittedName>
        <fullName evidence="1">Uncharacterized protein</fullName>
    </submittedName>
</protein>
<gene>
    <name evidence="1" type="ORF">CXB45_04045</name>
</gene>
<dbReference type="STRING" id="1121365.GCA_000375365_00901"/>
<proteinExistence type="predicted"/>
<evidence type="ECO:0000313" key="1">
    <source>
        <dbReference type="EMBL" id="PKF69010.1"/>
    </source>
</evidence>
<dbReference type="AlphaFoldDB" id="A0A2N0X8H9"/>
<name>A0A2N0X8H9_9CORY</name>
<organism evidence="1 2">
    <name type="scientific">Corynebacterium mastitidis</name>
    <dbReference type="NCBI Taxonomy" id="161890"/>
    <lineage>
        <taxon>Bacteria</taxon>
        <taxon>Bacillati</taxon>
        <taxon>Actinomycetota</taxon>
        <taxon>Actinomycetes</taxon>
        <taxon>Mycobacteriales</taxon>
        <taxon>Corynebacteriaceae</taxon>
        <taxon>Corynebacterium</taxon>
    </lineage>
</organism>
<reference evidence="1 2" key="1">
    <citation type="submission" date="2017-12" db="EMBL/GenBank/DDBJ databases">
        <title>Corynebacterium mastitidis 16-1433 Genome.</title>
        <authorList>
            <person name="Gulvik C.A."/>
        </authorList>
    </citation>
    <scope>NUCLEOTIDE SEQUENCE [LARGE SCALE GENOMIC DNA]</scope>
    <source>
        <strain evidence="1 2">16-1433</strain>
    </source>
</reference>
<accession>A0A2N0X8H9</accession>
<sequence length="84" mass="9421">MNGGWSEEHLNAARSGWGPGVIEVLPDNLAARLSAQTEAEGRSTLDLISEAVEKLFADRPPHKTVARLTRKMRRHQYQERLALD</sequence>
<dbReference type="Proteomes" id="UP000233249">
    <property type="component" value="Unassembled WGS sequence"/>
</dbReference>
<comment type="caution">
    <text evidence="1">The sequence shown here is derived from an EMBL/GenBank/DDBJ whole genome shotgun (WGS) entry which is preliminary data.</text>
</comment>
<dbReference type="EMBL" id="PJAF01000008">
    <property type="protein sequence ID" value="PKF69010.1"/>
    <property type="molecule type" value="Genomic_DNA"/>
</dbReference>